<name>A0A0K1H0Q4_YERPE</name>
<dbReference type="AlphaFoldDB" id="A0A0K1H0Q4"/>
<evidence type="ECO:0000313" key="2">
    <source>
        <dbReference type="EMBL" id="AKT73183.1"/>
    </source>
</evidence>
<dbReference type="InterPro" id="IPR011604">
    <property type="entry name" value="PDDEXK-like_dom_sf"/>
</dbReference>
<proteinExistence type="predicted"/>
<reference evidence="2" key="1">
    <citation type="submission" date="2015-06" db="EMBL/GenBank/DDBJ databases">
        <title>Complete cryptic plasmid (pTP33) assembly of Yersinia pestis biovar Medievalis strain I-2638.</title>
        <authorList>
            <person name="Afanas'ev M.V."/>
            <person name="Tokmakova E.G."/>
            <person name="Polovinkina V.S."/>
            <person name="Sidorova E.A."/>
            <person name="Sinkov V.V."/>
            <person name="Balakhonov S.V."/>
        </authorList>
    </citation>
    <scope>NUCLEOTIDE SEQUENCE</scope>
    <source>
        <strain evidence="2">I-2638</strain>
        <plasmid evidence="2">pTP33</plasmid>
    </source>
</reference>
<keyword evidence="2" id="KW-0378">Hydrolase</keyword>
<dbReference type="InterPro" id="IPR024432">
    <property type="entry name" value="Put_RecE_PDDEXK-like_dom"/>
</dbReference>
<sequence length="693" mass="76666">MKYFTVTYVSQKTLHPDGYKTFTSFVAADTKHAAKLKALEVLSQEDPACCMMYKVPRLDEISEEEYLRNTASPVEVADESDTLATEQYCALLAIFGEQDEYDDAERRDADDLLACPDDEPEVYAEYLSLRRLVAETLDSMPVRLTQSDIQAMAIQLYNGEWVGKSEIHNSLNSDNETNLSTEVVDNQPHIPAEVAGGEAVQEVNAEVNISSISDARSPELSAGERRDYPHNHDSLKLEIACALIPDVVSFKEVSVDALRRAKEKIARCEEDLTSWVVALQRVPDIFSWSRELIFRVVREIGDSYSYPDPAYLDAHIAEFAEKQRTKPLLTDSNGEANALNSDLASLDCSDRSTDANKLNSEITLTDSSARTFLADYSPANGVTEFDAERPIANGAANAVDMLNGQLSAIPNGGSLVIVDLSNNLYHACDGYSSTQLRMVQLGGTAALAWYKSAPRDESRSGALSLGTAVHTAILEPERFDEDFVCAPDVNLRTSDGKAELAAFEEQCEADGLTPMKSDDYRKVCLMRDSALAQPVIAALLQRGVAELSVFYRTEQGVLFKVRPDWFGELCGVPFVMDVKTTDDVHDFGKSVEKYGYHVQAAFYSLIMSKVFGIEADFAFCVVGKSLECGRYPVSLGLLEDADFDEGMLQVRETITQLEVCERDGFSADMGIISRPWWARMADQRRRATQEASA</sequence>
<geneLocation type="plasmid" evidence="2">
    <name>pTP33</name>
</geneLocation>
<dbReference type="Pfam" id="PF12684">
    <property type="entry name" value="DUF3799"/>
    <property type="match status" value="1"/>
</dbReference>
<dbReference type="Gene3D" id="3.90.320.10">
    <property type="match status" value="1"/>
</dbReference>
<dbReference type="RefSeq" id="WP_016257046.1">
    <property type="nucleotide sequence ID" value="NZ_CP045152.1"/>
</dbReference>
<dbReference type="GO" id="GO:0016787">
    <property type="term" value="F:hydrolase activity"/>
    <property type="evidence" value="ECO:0007669"/>
    <property type="project" value="UniProtKB-KW"/>
</dbReference>
<protein>
    <submittedName>
        <fullName evidence="2">Exodeoxyribonuclease VIII</fullName>
        <ecNumber evidence="2">3.1.11.-</ecNumber>
    </submittedName>
</protein>
<accession>A0A5P8YMJ3</accession>
<dbReference type="EMBL" id="KT020860">
    <property type="protein sequence ID" value="AKT73183.1"/>
    <property type="molecule type" value="Genomic_DNA"/>
</dbReference>
<keyword evidence="2" id="KW-0614">Plasmid</keyword>
<dbReference type="EC" id="3.1.11.-" evidence="2"/>
<organism evidence="2">
    <name type="scientific">Yersinia pestis</name>
    <dbReference type="NCBI Taxonomy" id="632"/>
    <lineage>
        <taxon>Bacteria</taxon>
        <taxon>Pseudomonadati</taxon>
        <taxon>Pseudomonadota</taxon>
        <taxon>Gammaproteobacteria</taxon>
        <taxon>Enterobacterales</taxon>
        <taxon>Yersiniaceae</taxon>
        <taxon>Yersinia</taxon>
    </lineage>
</organism>
<evidence type="ECO:0000259" key="1">
    <source>
        <dbReference type="Pfam" id="PF12684"/>
    </source>
</evidence>
<feature type="domain" description="Putative exodeoxyribonuclease 8 PDDEXK-like" evidence="1">
    <location>
        <begin position="434"/>
        <end position="662"/>
    </location>
</feature>
<accession>A0A0K1H0Q4</accession>